<accession>A0A7C5THX8</accession>
<dbReference type="InterPro" id="IPR027479">
    <property type="entry name" value="S-Me-THD_N_sf"/>
</dbReference>
<dbReference type="AlphaFoldDB" id="A0A7C5THX8"/>
<dbReference type="Pfam" id="PF06032">
    <property type="entry name" value="S-Me-THD_N"/>
    <property type="match status" value="1"/>
</dbReference>
<dbReference type="InterPro" id="IPR048350">
    <property type="entry name" value="S-Me-THD-like_C"/>
</dbReference>
<dbReference type="Gene3D" id="2.40.390.10">
    <property type="entry name" value="CV3147-like"/>
    <property type="match status" value="1"/>
</dbReference>
<evidence type="ECO:0000259" key="1">
    <source>
        <dbReference type="Pfam" id="PF06032"/>
    </source>
</evidence>
<evidence type="ECO:0000313" key="4">
    <source>
        <dbReference type="EMBL" id="HHR95464.1"/>
    </source>
</evidence>
<feature type="domain" description="S-Me-THD-like C-terminal" evidence="2">
    <location>
        <begin position="174"/>
        <end position="330"/>
    </location>
</feature>
<dbReference type="InterPro" id="IPR010318">
    <property type="entry name" value="S-Me-THD_N"/>
</dbReference>
<dbReference type="SUPFAM" id="SSF160991">
    <property type="entry name" value="CV3147-like"/>
    <property type="match status" value="1"/>
</dbReference>
<dbReference type="Pfam" id="PF20906">
    <property type="entry name" value="S-Me-THD_C"/>
    <property type="match status" value="1"/>
</dbReference>
<dbReference type="Gene3D" id="3.40.1610.10">
    <property type="entry name" value="CV3147-like domain"/>
    <property type="match status" value="1"/>
</dbReference>
<evidence type="ECO:0000313" key="3">
    <source>
        <dbReference type="EMBL" id="HHP82295.1"/>
    </source>
</evidence>
<sequence length="356" mass="37813">MVIRVDESIAEYAIYGGAFLGGGGGGDIETGLKIAKMAIELGEVFISDAENVSKDSYIATASVVGAPAAKEKYLLPMHMIRSAELFIRALDGDIAGFISSENGGTSTANGWIPAAVLGIPVIDAPADGRAHPTGVMGSMGLHKVKEYISLQVAVGGDKMVGRYVEVIARGSLDKVDKIVREAAVQAGGMVAVTRNPLRPSYIKQNAAVGALTKAIEIGRIIRKYWGDAEKICMEVIKYLGGGNIVDIGVVERKLLETRGGYDIGSILIKSKGESYEITFWNEYMTLENSMGKRLGAFPDLIVTIDVDSGKPLTSAEIIEGCKVLIVVIPKEYIPLGAGVKDPDILAQVEKVIGKKL</sequence>
<dbReference type="InterPro" id="IPR024071">
    <property type="entry name" value="S-Me-THD_C_sf"/>
</dbReference>
<evidence type="ECO:0000259" key="2">
    <source>
        <dbReference type="Pfam" id="PF20906"/>
    </source>
</evidence>
<gene>
    <name evidence="4" type="ORF">ENL47_01205</name>
    <name evidence="3" type="ORF">ENM84_06500</name>
</gene>
<dbReference type="EMBL" id="DRUB01000028">
    <property type="protein sequence ID" value="HHR95464.1"/>
    <property type="molecule type" value="Genomic_DNA"/>
</dbReference>
<dbReference type="EMBL" id="DRZI01000277">
    <property type="protein sequence ID" value="HHP82295.1"/>
    <property type="molecule type" value="Genomic_DNA"/>
</dbReference>
<organism evidence="3">
    <name type="scientific">Ignisphaera aggregans</name>
    <dbReference type="NCBI Taxonomy" id="334771"/>
    <lineage>
        <taxon>Archaea</taxon>
        <taxon>Thermoproteota</taxon>
        <taxon>Thermoprotei</taxon>
        <taxon>Desulfurococcales</taxon>
        <taxon>Desulfurococcaceae</taxon>
        <taxon>Ignisphaera</taxon>
    </lineage>
</organism>
<comment type="caution">
    <text evidence="3">The sequence shown here is derived from an EMBL/GenBank/DDBJ whole genome shotgun (WGS) entry which is preliminary data.</text>
</comment>
<protein>
    <submittedName>
        <fullName evidence="3">DUF917 family protein</fullName>
    </submittedName>
</protein>
<name>A0A7C5THX8_9CREN</name>
<reference evidence="3" key="1">
    <citation type="journal article" date="2020" name="mSystems">
        <title>Genome- and Community-Level Interaction Insights into Carbon Utilization and Element Cycling Functions of Hydrothermarchaeota in Hydrothermal Sediment.</title>
        <authorList>
            <person name="Zhou Z."/>
            <person name="Liu Y."/>
            <person name="Xu W."/>
            <person name="Pan J."/>
            <person name="Luo Z.H."/>
            <person name="Li M."/>
        </authorList>
    </citation>
    <scope>NUCLEOTIDE SEQUENCE [LARGE SCALE GENOMIC DNA]</scope>
    <source>
        <strain evidence="4">SpSt-1</strain>
        <strain evidence="3">SpSt-1121</strain>
    </source>
</reference>
<proteinExistence type="predicted"/>
<feature type="domain" description="S-Me-THD N-terminal" evidence="1">
    <location>
        <begin position="15"/>
        <end position="145"/>
    </location>
</feature>